<dbReference type="AlphaFoldDB" id="A0A061RRN8"/>
<feature type="non-terminal residue" evidence="1">
    <location>
        <position position="1"/>
    </location>
</feature>
<dbReference type="EMBL" id="GBEZ01012523">
    <property type="protein sequence ID" value="JAC73370.1"/>
    <property type="molecule type" value="Transcribed_RNA"/>
</dbReference>
<proteinExistence type="predicted"/>
<evidence type="ECO:0000313" key="1">
    <source>
        <dbReference type="EMBL" id="JAC73370.1"/>
    </source>
</evidence>
<accession>A0A061RRN8</accession>
<reference evidence="1" key="1">
    <citation type="submission" date="2014-05" db="EMBL/GenBank/DDBJ databases">
        <title>The transcriptome of the halophilic microalga Tetraselmis sp. GSL018 isolated from the Great Salt Lake, Utah.</title>
        <authorList>
            <person name="Jinkerson R.E."/>
            <person name="D'Adamo S."/>
            <person name="Posewitz M.C."/>
        </authorList>
    </citation>
    <scope>NUCLEOTIDE SEQUENCE</scope>
    <source>
        <strain evidence="1">GSL018</strain>
    </source>
</reference>
<organism evidence="1">
    <name type="scientific">Tetraselmis sp. GSL018</name>
    <dbReference type="NCBI Taxonomy" id="582737"/>
    <lineage>
        <taxon>Eukaryota</taxon>
        <taxon>Viridiplantae</taxon>
        <taxon>Chlorophyta</taxon>
        <taxon>core chlorophytes</taxon>
        <taxon>Chlorodendrophyceae</taxon>
        <taxon>Chlorodendrales</taxon>
        <taxon>Chlorodendraceae</taxon>
        <taxon>Tetraselmis</taxon>
    </lineage>
</organism>
<protein>
    <submittedName>
        <fullName evidence="1">Uncharacterized protein</fullName>
    </submittedName>
</protein>
<gene>
    <name evidence="1" type="ORF">TSPGSL018_29030</name>
</gene>
<sequence length="73" mass="8478">WLVELRGEARPPGLDAPCARLRAEEPFAFKEEEAYLIPGRRREQWTSRETRALCRLLQAYCGAPRGFEWTPVC</sequence>
<name>A0A061RRN8_9CHLO</name>